<keyword evidence="3" id="KW-1185">Reference proteome</keyword>
<evidence type="ECO:0000313" key="2">
    <source>
        <dbReference type="EMBL" id="WMT13363.1"/>
    </source>
</evidence>
<dbReference type="Proteomes" id="UP001235341">
    <property type="component" value="Chromosome"/>
</dbReference>
<gene>
    <name evidence="2" type="ORF">RFB13_19295</name>
</gene>
<sequence>MNQSDFAKLHSVSRKTVTTWKARGWLVLDGDDIDVDASNANIERFRKTVTQPAKKTAGNTQGNKQGNKTGNRSSGNKSGNKKDKDSAEPAAKVIERMIAENGVTMTRDEALTMKENFLALLTQLEYDIKSGQVLPYKDMIEAVGKEYSRMRTRLIAIAPEHGPRLRVLASTTNDAEFVQALQEVVYEAMEELSLDADNNRGEN</sequence>
<evidence type="ECO:0000313" key="3">
    <source>
        <dbReference type="Proteomes" id="UP001235341"/>
    </source>
</evidence>
<dbReference type="EMBL" id="CP133586">
    <property type="protein sequence ID" value="WMT13363.1"/>
    <property type="molecule type" value="Genomic_DNA"/>
</dbReference>
<evidence type="ECO:0000256" key="1">
    <source>
        <dbReference type="SAM" id="MobiDB-lite"/>
    </source>
</evidence>
<dbReference type="RefSeq" id="WP_223500147.1">
    <property type="nucleotide sequence ID" value="NZ_CP133586.1"/>
</dbReference>
<name>A0ABY9PKV9_SERFO</name>
<reference evidence="2 3" key="1">
    <citation type="submission" date="2023-08" db="EMBL/GenBank/DDBJ databases">
        <title>Complete Genome and Methylome dissection of Serratia fonticola NEB369.</title>
        <authorList>
            <person name="Fomenkov A."/>
            <person name="Roberts R.D."/>
        </authorList>
    </citation>
    <scope>NUCLEOTIDE SEQUENCE [LARGE SCALE GENOMIC DNA]</scope>
    <source>
        <strain evidence="2 3">NEB369</strain>
    </source>
</reference>
<organism evidence="2 3">
    <name type="scientific">Serratia fonticola</name>
    <dbReference type="NCBI Taxonomy" id="47917"/>
    <lineage>
        <taxon>Bacteria</taxon>
        <taxon>Pseudomonadati</taxon>
        <taxon>Pseudomonadota</taxon>
        <taxon>Gammaproteobacteria</taxon>
        <taxon>Enterobacterales</taxon>
        <taxon>Yersiniaceae</taxon>
        <taxon>Serratia</taxon>
    </lineage>
</organism>
<protein>
    <submittedName>
        <fullName evidence="2">RNA polymerase subunit sigma-70</fullName>
    </submittedName>
</protein>
<feature type="compositionally biased region" description="Polar residues" evidence="1">
    <location>
        <begin position="48"/>
        <end position="65"/>
    </location>
</feature>
<feature type="compositionally biased region" description="Basic and acidic residues" evidence="1">
    <location>
        <begin position="80"/>
        <end position="89"/>
    </location>
</feature>
<accession>A0ABY9PKV9</accession>
<proteinExistence type="predicted"/>
<feature type="region of interest" description="Disordered" evidence="1">
    <location>
        <begin position="46"/>
        <end position="89"/>
    </location>
</feature>
<feature type="compositionally biased region" description="Low complexity" evidence="1">
    <location>
        <begin position="66"/>
        <end position="78"/>
    </location>
</feature>